<organism evidence="1 2">
    <name type="scientific">Candidatus Sulfotelmatobacter kueseliae</name>
    <dbReference type="NCBI Taxonomy" id="2042962"/>
    <lineage>
        <taxon>Bacteria</taxon>
        <taxon>Pseudomonadati</taxon>
        <taxon>Acidobacteriota</taxon>
        <taxon>Terriglobia</taxon>
        <taxon>Terriglobales</taxon>
        <taxon>Candidatus Korobacteraceae</taxon>
        <taxon>Candidatus Sulfotelmatobacter</taxon>
    </lineage>
</organism>
<accession>A0A2U3KP39</accession>
<gene>
    <name evidence="1" type="ORF">SBA1_360031</name>
</gene>
<proteinExistence type="predicted"/>
<evidence type="ECO:0000313" key="1">
    <source>
        <dbReference type="EMBL" id="SPF41441.1"/>
    </source>
</evidence>
<protein>
    <submittedName>
        <fullName evidence="1">Uncharacterized protein</fullName>
    </submittedName>
</protein>
<sequence length="110" mass="10653">MRFPGVLGFDKGFQVVQACGPEAAVLVDPGINGAQGVGIELVDAVPALALLADQMRAAQQAQVLGDSGTGDRKGAGNLPGGLAATAQKIEDGAAGGIGEGLESGLRGAAG</sequence>
<dbReference type="EMBL" id="OMOD01000129">
    <property type="protein sequence ID" value="SPF41441.1"/>
    <property type="molecule type" value="Genomic_DNA"/>
</dbReference>
<evidence type="ECO:0000313" key="2">
    <source>
        <dbReference type="Proteomes" id="UP000238701"/>
    </source>
</evidence>
<dbReference type="Proteomes" id="UP000238701">
    <property type="component" value="Unassembled WGS sequence"/>
</dbReference>
<reference evidence="2" key="1">
    <citation type="submission" date="2018-02" db="EMBL/GenBank/DDBJ databases">
        <authorList>
            <person name="Hausmann B."/>
        </authorList>
    </citation>
    <scope>NUCLEOTIDE SEQUENCE [LARGE SCALE GENOMIC DNA]</scope>
    <source>
        <strain evidence="2">Peat soil MAG SbA1</strain>
    </source>
</reference>
<dbReference type="AlphaFoldDB" id="A0A2U3KP39"/>
<name>A0A2U3KP39_9BACT</name>